<comment type="similarity">
    <text evidence="2">Belongs to the bacterial solute-binding protein SsuA/TauA family.</text>
</comment>
<accession>A0A225DC12</accession>
<proteinExistence type="inferred from homology"/>
<sequence>MRISFASVWQVVLAVCIAVVPGCGSGSGADGVLRIGYQKWSTYSILKTSGELERAFAARGLRIEWVEFPAGPPLLEALNAGSIDLGHAGDSPPLFAQAAGVPFVYIAASSPSPESAAVLVREGSPLRAVSDLRGKRIGFTKGTSAHTLLLRVLEKHGLAFTDVEPVYLAPSDGRAALEAGAVDAWAIWDPYAAAAEYGGGVRRLVGGTGYVSGREYYFASSTAATERPEVIRAFLDELAGVKAWAKQRPAEVSGLLAGQTGLDPRAVALAEARRDRYDTGPVTADLVADQQALADRYFEIGLLPHRIEVRAAVGAVPFGRAD</sequence>
<dbReference type="NCBIfam" id="TIGR01728">
    <property type="entry name" value="SsuA_fam"/>
    <property type="match status" value="1"/>
</dbReference>
<dbReference type="InterPro" id="IPR010067">
    <property type="entry name" value="ABC_SsuA_sub-bd"/>
</dbReference>
<dbReference type="PANTHER" id="PTHR30024:SF42">
    <property type="entry name" value="ALIPHATIC SULFONATES-BINDING PROTEIN-RELATED"/>
    <property type="match status" value="1"/>
</dbReference>
<dbReference type="Gene3D" id="3.40.190.10">
    <property type="entry name" value="Periplasmic binding protein-like II"/>
    <property type="match status" value="2"/>
</dbReference>
<protein>
    <recommendedName>
        <fullName evidence="6">Putative aliphatic sulfonates-binding protein</fullName>
    </recommendedName>
</protein>
<evidence type="ECO:0000256" key="6">
    <source>
        <dbReference type="ARBA" id="ARBA00070228"/>
    </source>
</evidence>
<dbReference type="Pfam" id="PF09084">
    <property type="entry name" value="NMT1"/>
    <property type="match status" value="1"/>
</dbReference>
<dbReference type="GO" id="GO:0016020">
    <property type="term" value="C:membrane"/>
    <property type="evidence" value="ECO:0007669"/>
    <property type="project" value="InterPro"/>
</dbReference>
<dbReference type="RefSeq" id="WP_088257063.1">
    <property type="nucleotide sequence ID" value="NZ_NIDE01000011.1"/>
</dbReference>
<evidence type="ECO:0000256" key="5">
    <source>
        <dbReference type="ARBA" id="ARBA00055538"/>
    </source>
</evidence>
<reference evidence="9" key="1">
    <citation type="submission" date="2017-06" db="EMBL/GenBank/DDBJ databases">
        <title>Genome analysis of Fimbriiglobus ruber SP5, the first member of the order Planctomycetales with confirmed chitinolytic capability.</title>
        <authorList>
            <person name="Ravin N.V."/>
            <person name="Rakitin A.L."/>
            <person name="Ivanova A.A."/>
            <person name="Beletsky A.V."/>
            <person name="Kulichevskaya I.S."/>
            <person name="Mardanov A.V."/>
            <person name="Dedysh S.N."/>
        </authorList>
    </citation>
    <scope>NUCLEOTIDE SEQUENCE [LARGE SCALE GENOMIC DNA]</scope>
    <source>
        <strain evidence="9">SP5</strain>
    </source>
</reference>
<evidence type="ECO:0000259" key="7">
    <source>
        <dbReference type="SMART" id="SM00062"/>
    </source>
</evidence>
<evidence type="ECO:0000256" key="3">
    <source>
        <dbReference type="ARBA" id="ARBA00022448"/>
    </source>
</evidence>
<comment type="subcellular location">
    <subcellularLocation>
        <location evidence="1">Periplasm</location>
    </subcellularLocation>
</comment>
<gene>
    <name evidence="8" type="ORF">FRUB_06163</name>
</gene>
<keyword evidence="9" id="KW-1185">Reference proteome</keyword>
<dbReference type="EMBL" id="NIDE01000011">
    <property type="protein sequence ID" value="OWK39081.1"/>
    <property type="molecule type" value="Genomic_DNA"/>
</dbReference>
<dbReference type="GO" id="GO:0042626">
    <property type="term" value="F:ATPase-coupled transmembrane transporter activity"/>
    <property type="evidence" value="ECO:0007669"/>
    <property type="project" value="InterPro"/>
</dbReference>
<evidence type="ECO:0000313" key="8">
    <source>
        <dbReference type="EMBL" id="OWK39081.1"/>
    </source>
</evidence>
<keyword evidence="3" id="KW-0813">Transport</keyword>
<dbReference type="GO" id="GO:0042597">
    <property type="term" value="C:periplasmic space"/>
    <property type="evidence" value="ECO:0007669"/>
    <property type="project" value="UniProtKB-SubCell"/>
</dbReference>
<comment type="caution">
    <text evidence="8">The sequence shown here is derived from an EMBL/GenBank/DDBJ whole genome shotgun (WGS) entry which is preliminary data.</text>
</comment>
<dbReference type="SUPFAM" id="SSF53850">
    <property type="entry name" value="Periplasmic binding protein-like II"/>
    <property type="match status" value="1"/>
</dbReference>
<dbReference type="FunFam" id="3.40.190.10:FF:000050">
    <property type="entry name" value="Sulfonate ABC transporter substrate-binding protein"/>
    <property type="match status" value="1"/>
</dbReference>
<dbReference type="OrthoDB" id="286202at2"/>
<keyword evidence="4" id="KW-0732">Signal</keyword>
<dbReference type="InterPro" id="IPR001638">
    <property type="entry name" value="Solute-binding_3/MltF_N"/>
</dbReference>
<evidence type="ECO:0000256" key="1">
    <source>
        <dbReference type="ARBA" id="ARBA00004418"/>
    </source>
</evidence>
<name>A0A225DC12_9BACT</name>
<dbReference type="AlphaFoldDB" id="A0A225DC12"/>
<feature type="domain" description="Solute-binding protein family 3/N-terminal" evidence="7">
    <location>
        <begin position="32"/>
        <end position="248"/>
    </location>
</feature>
<evidence type="ECO:0000256" key="4">
    <source>
        <dbReference type="ARBA" id="ARBA00022729"/>
    </source>
</evidence>
<dbReference type="PANTHER" id="PTHR30024">
    <property type="entry name" value="ALIPHATIC SULFONATES-BINDING PROTEIN-RELATED"/>
    <property type="match status" value="1"/>
</dbReference>
<evidence type="ECO:0000313" key="9">
    <source>
        <dbReference type="Proteomes" id="UP000214646"/>
    </source>
</evidence>
<dbReference type="Proteomes" id="UP000214646">
    <property type="component" value="Unassembled WGS sequence"/>
</dbReference>
<dbReference type="SMART" id="SM00062">
    <property type="entry name" value="PBPb"/>
    <property type="match status" value="1"/>
</dbReference>
<comment type="function">
    <text evidence="5">Part of a binding-protein-dependent transport system for aliphatic sulfonates. Putative binding protein.</text>
</comment>
<dbReference type="InterPro" id="IPR015168">
    <property type="entry name" value="SsuA/THI5"/>
</dbReference>
<organism evidence="8 9">
    <name type="scientific">Fimbriiglobus ruber</name>
    <dbReference type="NCBI Taxonomy" id="1908690"/>
    <lineage>
        <taxon>Bacteria</taxon>
        <taxon>Pseudomonadati</taxon>
        <taxon>Planctomycetota</taxon>
        <taxon>Planctomycetia</taxon>
        <taxon>Gemmatales</taxon>
        <taxon>Gemmataceae</taxon>
        <taxon>Fimbriiglobus</taxon>
    </lineage>
</organism>
<evidence type="ECO:0000256" key="2">
    <source>
        <dbReference type="ARBA" id="ARBA00010742"/>
    </source>
</evidence>